<evidence type="ECO:0000259" key="2">
    <source>
        <dbReference type="PROSITE" id="PS50195"/>
    </source>
</evidence>
<dbReference type="GO" id="GO:0035091">
    <property type="term" value="F:phosphatidylinositol binding"/>
    <property type="evidence" value="ECO:0007669"/>
    <property type="project" value="InterPro"/>
</dbReference>
<dbReference type="SUPFAM" id="SSF64268">
    <property type="entry name" value="PX domain"/>
    <property type="match status" value="1"/>
</dbReference>
<dbReference type="Gene3D" id="3.30.40.10">
    <property type="entry name" value="Zinc/RING finger domain, C3HC4 (zinc finger)"/>
    <property type="match status" value="1"/>
</dbReference>
<gene>
    <name evidence="3" type="ORF">GN244_ATG18690</name>
</gene>
<feature type="compositionally biased region" description="Low complexity" evidence="1">
    <location>
        <begin position="35"/>
        <end position="54"/>
    </location>
</feature>
<dbReference type="InterPro" id="IPR013083">
    <property type="entry name" value="Znf_RING/FYVE/PHD"/>
</dbReference>
<dbReference type="Proteomes" id="UP000602510">
    <property type="component" value="Unassembled WGS sequence"/>
</dbReference>
<dbReference type="InterPro" id="IPR036871">
    <property type="entry name" value="PX_dom_sf"/>
</dbReference>
<dbReference type="Gene3D" id="3.30.1520.10">
    <property type="entry name" value="Phox-like domain"/>
    <property type="match status" value="1"/>
</dbReference>
<dbReference type="SUPFAM" id="SSF57850">
    <property type="entry name" value="RING/U-box"/>
    <property type="match status" value="1"/>
</dbReference>
<dbReference type="InterPro" id="IPR001841">
    <property type="entry name" value="Znf_RING"/>
</dbReference>
<name>A0A833RZ17_PHYIN</name>
<dbReference type="Pfam" id="PF00787">
    <property type="entry name" value="PX"/>
    <property type="match status" value="1"/>
</dbReference>
<dbReference type="PROSITE" id="PS50195">
    <property type="entry name" value="PX"/>
    <property type="match status" value="1"/>
</dbReference>
<feature type="compositionally biased region" description="Low complexity" evidence="1">
    <location>
        <begin position="299"/>
        <end position="318"/>
    </location>
</feature>
<dbReference type="Pfam" id="PF13923">
    <property type="entry name" value="zf-C3HC4_2"/>
    <property type="match status" value="1"/>
</dbReference>
<accession>A0A833RZ17</accession>
<dbReference type="CDD" id="cd06093">
    <property type="entry name" value="PX_domain"/>
    <property type="match status" value="1"/>
</dbReference>
<organism evidence="3 4">
    <name type="scientific">Phytophthora infestans</name>
    <name type="common">Potato late blight agent</name>
    <name type="synonym">Botrytis infestans</name>
    <dbReference type="NCBI Taxonomy" id="4787"/>
    <lineage>
        <taxon>Eukaryota</taxon>
        <taxon>Sar</taxon>
        <taxon>Stramenopiles</taxon>
        <taxon>Oomycota</taxon>
        <taxon>Peronosporomycetes</taxon>
        <taxon>Peronosporales</taxon>
        <taxon>Peronosporaceae</taxon>
        <taxon>Phytophthora</taxon>
    </lineage>
</organism>
<evidence type="ECO:0000313" key="3">
    <source>
        <dbReference type="EMBL" id="KAF4029596.1"/>
    </source>
</evidence>
<protein>
    <submittedName>
        <fullName evidence="3">C3HC4 type (RING finger) zinc finger protein</fullName>
    </submittedName>
</protein>
<dbReference type="AlphaFoldDB" id="A0A833RZ17"/>
<feature type="compositionally biased region" description="Basic residues" evidence="1">
    <location>
        <begin position="13"/>
        <end position="26"/>
    </location>
</feature>
<proteinExistence type="predicted"/>
<feature type="domain" description="PX" evidence="2">
    <location>
        <begin position="69"/>
        <end position="199"/>
    </location>
</feature>
<dbReference type="SMART" id="SM00184">
    <property type="entry name" value="RING"/>
    <property type="match status" value="1"/>
</dbReference>
<feature type="region of interest" description="Disordered" evidence="1">
    <location>
        <begin position="1"/>
        <end position="57"/>
    </location>
</feature>
<dbReference type="EMBL" id="WSZM01000795">
    <property type="protein sequence ID" value="KAF4029596.1"/>
    <property type="molecule type" value="Genomic_DNA"/>
</dbReference>
<evidence type="ECO:0000313" key="4">
    <source>
        <dbReference type="Proteomes" id="UP000602510"/>
    </source>
</evidence>
<reference evidence="3" key="1">
    <citation type="submission" date="2020-04" db="EMBL/GenBank/DDBJ databases">
        <title>Hybrid Assembly of Korean Phytophthora infestans isolates.</title>
        <authorList>
            <person name="Prokchorchik M."/>
            <person name="Lee Y."/>
            <person name="Seo J."/>
            <person name="Cho J.-H."/>
            <person name="Park Y.-E."/>
            <person name="Jang D.-C."/>
            <person name="Im J.-S."/>
            <person name="Choi J.-G."/>
            <person name="Park H.-J."/>
            <person name="Lee G.-B."/>
            <person name="Lee Y.-G."/>
            <person name="Hong S.-Y."/>
            <person name="Cho K."/>
            <person name="Sohn K.H."/>
        </authorList>
    </citation>
    <scope>NUCLEOTIDE SEQUENCE</scope>
    <source>
        <strain evidence="3">KR_1_A1</strain>
    </source>
</reference>
<comment type="caution">
    <text evidence="3">The sequence shown here is derived from an EMBL/GenBank/DDBJ whole genome shotgun (WGS) entry which is preliminary data.</text>
</comment>
<dbReference type="InterPro" id="IPR001683">
    <property type="entry name" value="PX_dom"/>
</dbReference>
<feature type="region of interest" description="Disordered" evidence="1">
    <location>
        <begin position="299"/>
        <end position="330"/>
    </location>
</feature>
<keyword evidence="4" id="KW-1185">Reference proteome</keyword>
<evidence type="ECO:0000256" key="1">
    <source>
        <dbReference type="SAM" id="MobiDB-lite"/>
    </source>
</evidence>
<sequence>MMYSPELSMALAHRQRRRVSTSARKRSLTEGAMIGASSRPSGSGRSLRLSGRKSNGMENEMEDAQVPPAIKYLEQVALEMSVTKKHTDVRYVMTVRHQELNVAWRLARSFDECRKLQQRLLKKLQHGHFCDADCPWLYGFLKSYFPKKIVFTFSSSRVVEQRKQTLERFFAALYGFLTDHKNFSCSVVMTVFADELVEFIYGDALQQYGLENPIKSDIQDTMRRSEGYSSHWEAPESPHKLQLLHREPERQFSRQSSLTNSIRGSMADDDIVNDLNSGDCGICGSLLCGVANGNGSSSGLTGSSLSLSDNDSNRSINSTGSNSGVFTPPWLGNQKSANSFSGSRRSASRRRAATYYLTTLSCGHQFHDECIVPKLNESLKCPTCGRIQNNN</sequence>